<evidence type="ECO:0000313" key="1">
    <source>
        <dbReference type="EMBL" id="JAD74495.1"/>
    </source>
</evidence>
<reference evidence="1" key="2">
    <citation type="journal article" date="2015" name="Data Brief">
        <title>Shoot transcriptome of the giant reed, Arundo donax.</title>
        <authorList>
            <person name="Barrero R.A."/>
            <person name="Guerrero F.D."/>
            <person name="Moolhuijzen P."/>
            <person name="Goolsby J.A."/>
            <person name="Tidwell J."/>
            <person name="Bellgard S.E."/>
            <person name="Bellgard M.I."/>
        </authorList>
    </citation>
    <scope>NUCLEOTIDE SEQUENCE</scope>
    <source>
        <tissue evidence="1">Shoot tissue taken approximately 20 cm above the soil surface</tissue>
    </source>
</reference>
<name>A0A0A9CM69_ARUDO</name>
<organism evidence="1">
    <name type="scientific">Arundo donax</name>
    <name type="common">Giant reed</name>
    <name type="synonym">Donax arundinaceus</name>
    <dbReference type="NCBI Taxonomy" id="35708"/>
    <lineage>
        <taxon>Eukaryota</taxon>
        <taxon>Viridiplantae</taxon>
        <taxon>Streptophyta</taxon>
        <taxon>Embryophyta</taxon>
        <taxon>Tracheophyta</taxon>
        <taxon>Spermatophyta</taxon>
        <taxon>Magnoliopsida</taxon>
        <taxon>Liliopsida</taxon>
        <taxon>Poales</taxon>
        <taxon>Poaceae</taxon>
        <taxon>PACMAD clade</taxon>
        <taxon>Arundinoideae</taxon>
        <taxon>Arundineae</taxon>
        <taxon>Arundo</taxon>
    </lineage>
</organism>
<sequence>MRSFFPVGFFAETFSCLWFLSSLTFSHLDIFIFLQHSSAFLFCSPDTMPTTPSVQQNDLLGESECCV</sequence>
<protein>
    <submittedName>
        <fullName evidence="1">Uncharacterized protein</fullName>
    </submittedName>
</protein>
<proteinExistence type="predicted"/>
<dbReference type="AlphaFoldDB" id="A0A0A9CM69"/>
<dbReference type="EMBL" id="GBRH01223400">
    <property type="protein sequence ID" value="JAD74495.1"/>
    <property type="molecule type" value="Transcribed_RNA"/>
</dbReference>
<accession>A0A0A9CM69</accession>
<reference evidence="1" key="1">
    <citation type="submission" date="2014-09" db="EMBL/GenBank/DDBJ databases">
        <authorList>
            <person name="Magalhaes I.L.F."/>
            <person name="Oliveira U."/>
            <person name="Santos F.R."/>
            <person name="Vidigal T.H.D.A."/>
            <person name="Brescovit A.D."/>
            <person name="Santos A.J."/>
        </authorList>
    </citation>
    <scope>NUCLEOTIDE SEQUENCE</scope>
    <source>
        <tissue evidence="1">Shoot tissue taken approximately 20 cm above the soil surface</tissue>
    </source>
</reference>